<feature type="transmembrane region" description="Helical" evidence="8">
    <location>
        <begin position="72"/>
        <end position="95"/>
    </location>
</feature>
<gene>
    <name evidence="10" type="ORF">F1559_002176</name>
</gene>
<feature type="transmembrane region" description="Helical" evidence="8">
    <location>
        <begin position="536"/>
        <end position="558"/>
    </location>
</feature>
<dbReference type="Pfam" id="PF01545">
    <property type="entry name" value="Cation_efflux"/>
    <property type="match status" value="1"/>
</dbReference>
<accession>A0A7J7IFC9</accession>
<keyword evidence="3" id="KW-0813">Transport</keyword>
<dbReference type="GO" id="GO:0005385">
    <property type="term" value="F:zinc ion transmembrane transporter activity"/>
    <property type="evidence" value="ECO:0007669"/>
    <property type="project" value="InterPro"/>
</dbReference>
<dbReference type="GO" id="GO:0016020">
    <property type="term" value="C:membrane"/>
    <property type="evidence" value="ECO:0007669"/>
    <property type="project" value="UniProtKB-SubCell"/>
</dbReference>
<keyword evidence="4 8" id="KW-0812">Transmembrane</keyword>
<evidence type="ECO:0000313" key="11">
    <source>
        <dbReference type="Proteomes" id="UP000530660"/>
    </source>
</evidence>
<dbReference type="Gene3D" id="1.20.1510.10">
    <property type="entry name" value="Cation efflux protein transmembrane domain"/>
    <property type="match status" value="1"/>
</dbReference>
<evidence type="ECO:0000256" key="5">
    <source>
        <dbReference type="ARBA" id="ARBA00022989"/>
    </source>
</evidence>
<evidence type="ECO:0000256" key="6">
    <source>
        <dbReference type="ARBA" id="ARBA00023065"/>
    </source>
</evidence>
<dbReference type="OrthoDB" id="78669at2759"/>
<evidence type="ECO:0000256" key="1">
    <source>
        <dbReference type="ARBA" id="ARBA00004141"/>
    </source>
</evidence>
<comment type="similarity">
    <text evidence="2">Belongs to the cation diffusion facilitator (CDF) transporter (TC 2.A.4) family. SLC30A subfamily.</text>
</comment>
<dbReference type="NCBIfam" id="TIGR01297">
    <property type="entry name" value="CDF"/>
    <property type="match status" value="1"/>
</dbReference>
<keyword evidence="11" id="KW-1185">Reference proteome</keyword>
<feature type="transmembrane region" description="Helical" evidence="8">
    <location>
        <begin position="496"/>
        <end position="515"/>
    </location>
</feature>
<feature type="transmembrane region" description="Helical" evidence="8">
    <location>
        <begin position="208"/>
        <end position="229"/>
    </location>
</feature>
<dbReference type="InterPro" id="IPR002524">
    <property type="entry name" value="Cation_efflux"/>
</dbReference>
<feature type="transmembrane region" description="Helical" evidence="8">
    <location>
        <begin position="241"/>
        <end position="262"/>
    </location>
</feature>
<keyword evidence="7 8" id="KW-0472">Membrane</keyword>
<dbReference type="EMBL" id="VWRR01000013">
    <property type="protein sequence ID" value="KAF6001718.1"/>
    <property type="molecule type" value="Genomic_DNA"/>
</dbReference>
<dbReference type="GO" id="GO:0005794">
    <property type="term" value="C:Golgi apparatus"/>
    <property type="evidence" value="ECO:0007669"/>
    <property type="project" value="TreeGrafter"/>
</dbReference>
<name>A0A7J7IFC9_9RHOD</name>
<keyword evidence="5 8" id="KW-1133">Transmembrane helix</keyword>
<feature type="transmembrane region" description="Helical" evidence="8">
    <location>
        <begin position="116"/>
        <end position="135"/>
    </location>
</feature>
<sequence length="704" mass="78752">MIGAWSAVWPLGEQSSVFASFTFQGVILAVSKLALCGSAMEGIQLVLLCEQAGLAMLRAATVVYTHGRRLGFLRYTAMAVLLFAAYLGLLLWECFHEPCDYIAMKATRNSTLFQDILDKSLFGIGMLWVALAHHMESWYMRHSLSQVGPDIAVTDCRKVAQRRITATLGALLLLLAVPSRQFRSPGLLRVADAAQLESQRLESMKPTWVLGLRLVVLVIADWCLAYMPAEAIGASPTRHQVMTPVLFAAAVLIVPVFLNLGLPDADASACCYDRRLYLVTVPCAAVLSWLMKRLQDAADDHGKRFPSVQDEHWRDRYHESVPIPLSTGNRCFDAFSELGSATRSAEHPDRESEWCQRGFWGTSEREQHLFKRSLWRHGVALWKHIQQNSEAHKILSVLVLNLSYAGIEFLFGFWSHSLGLVSDSAHMLLDASALFIGLLASYWASLSPNMTFTFGFQRVEVLAGFTNALTLSFVAITIWTEALSRFIQPVTIETQTLLPVSCVGLVVNLIGLWLLRHRHIHLGESSCAHEHNMGAIYLHVLADALGSVGVIVSSLLIQFLDLQWSDPLCSILIASLILFTTVPFLKRCYDLLAGIYTEMRSTHLYEAFENSELVGKTCRIQALRVWYVTWDTPVVTAKLQVTGDSNPLQLRETFQLLVKRMLGRRAQAVVEIDLLDRIQHLNESRTERSLRAAASDEIQQLKRA</sequence>
<feature type="transmembrane region" description="Helical" evidence="8">
    <location>
        <begin position="427"/>
        <end position="447"/>
    </location>
</feature>
<comment type="subcellular location">
    <subcellularLocation>
        <location evidence="1">Membrane</location>
        <topology evidence="1">Multi-pass membrane protein</topology>
    </subcellularLocation>
</comment>
<dbReference type="PANTHER" id="PTHR45755">
    <property type="match status" value="1"/>
</dbReference>
<feature type="domain" description="Cation efflux protein transmembrane" evidence="9">
    <location>
        <begin position="396"/>
        <end position="592"/>
    </location>
</feature>
<feature type="transmembrane region" description="Helical" evidence="8">
    <location>
        <begin position="459"/>
        <end position="480"/>
    </location>
</feature>
<evidence type="ECO:0000256" key="2">
    <source>
        <dbReference type="ARBA" id="ARBA00008873"/>
    </source>
</evidence>
<comment type="caution">
    <text evidence="10">The sequence shown here is derived from an EMBL/GenBank/DDBJ whole genome shotgun (WGS) entry which is preliminary data.</text>
</comment>
<dbReference type="GO" id="GO:0006882">
    <property type="term" value="P:intracellular zinc ion homeostasis"/>
    <property type="evidence" value="ECO:0007669"/>
    <property type="project" value="InterPro"/>
</dbReference>
<organism evidence="10 11">
    <name type="scientific">Cyanidiococcus yangmingshanensis</name>
    <dbReference type="NCBI Taxonomy" id="2690220"/>
    <lineage>
        <taxon>Eukaryota</taxon>
        <taxon>Rhodophyta</taxon>
        <taxon>Bangiophyceae</taxon>
        <taxon>Cyanidiales</taxon>
        <taxon>Cyanidiaceae</taxon>
        <taxon>Cyanidiococcus</taxon>
    </lineage>
</organism>
<dbReference type="Proteomes" id="UP000530660">
    <property type="component" value="Unassembled WGS sequence"/>
</dbReference>
<reference evidence="10 11" key="1">
    <citation type="journal article" date="2020" name="J. Phycol.">
        <title>Comparative genome analysis reveals Cyanidiococcus gen. nov., a new extremophilic red algal genus sister to Cyanidioschyzon (Cyanidioschyzonaceae, Rhodophyta).</title>
        <authorList>
            <person name="Liu S.-L."/>
            <person name="Chiang Y.-R."/>
            <person name="Yoon H.S."/>
            <person name="Fu H.-Y."/>
        </authorList>
    </citation>
    <scope>NUCLEOTIDE SEQUENCE [LARGE SCALE GENOMIC DNA]</scope>
    <source>
        <strain evidence="10 11">THAL066</strain>
    </source>
</reference>
<feature type="transmembrane region" description="Helical" evidence="8">
    <location>
        <begin position="394"/>
        <end position="415"/>
    </location>
</feature>
<evidence type="ECO:0000256" key="4">
    <source>
        <dbReference type="ARBA" id="ARBA00022692"/>
    </source>
</evidence>
<dbReference type="InterPro" id="IPR058533">
    <property type="entry name" value="Cation_efflux_TM"/>
</dbReference>
<evidence type="ECO:0000313" key="10">
    <source>
        <dbReference type="EMBL" id="KAF6001718.1"/>
    </source>
</evidence>
<protein>
    <recommendedName>
        <fullName evidence="9">Cation efflux protein transmembrane domain-containing protein</fullName>
    </recommendedName>
</protein>
<dbReference type="SUPFAM" id="SSF161111">
    <property type="entry name" value="Cation efflux protein transmembrane domain-like"/>
    <property type="match status" value="1"/>
</dbReference>
<dbReference type="PANTHER" id="PTHR45755:SF4">
    <property type="entry name" value="ZINC TRANSPORTER 7"/>
    <property type="match status" value="1"/>
</dbReference>
<dbReference type="InterPro" id="IPR027469">
    <property type="entry name" value="Cation_efflux_TMD_sf"/>
</dbReference>
<evidence type="ECO:0000259" key="9">
    <source>
        <dbReference type="Pfam" id="PF01545"/>
    </source>
</evidence>
<proteinExistence type="inferred from homology"/>
<evidence type="ECO:0000256" key="3">
    <source>
        <dbReference type="ARBA" id="ARBA00022448"/>
    </source>
</evidence>
<evidence type="ECO:0000256" key="7">
    <source>
        <dbReference type="ARBA" id="ARBA00023136"/>
    </source>
</evidence>
<dbReference type="InterPro" id="IPR045316">
    <property type="entry name" value="Msc2-like"/>
</dbReference>
<evidence type="ECO:0000256" key="8">
    <source>
        <dbReference type="SAM" id="Phobius"/>
    </source>
</evidence>
<dbReference type="AlphaFoldDB" id="A0A7J7IFC9"/>
<feature type="transmembrane region" description="Helical" evidence="8">
    <location>
        <begin position="564"/>
        <end position="585"/>
    </location>
</feature>
<keyword evidence="6" id="KW-0406">Ion transport</keyword>